<dbReference type="PANTHER" id="PTHR11266">
    <property type="entry name" value="PEROXISOMAL MEMBRANE PROTEIN 2, PXMP2 MPV17"/>
    <property type="match status" value="1"/>
</dbReference>
<dbReference type="STRING" id="1169540.A0A0G4F6P0"/>
<keyword evidence="5" id="KW-0472">Membrane</keyword>
<dbReference type="Proteomes" id="UP000041254">
    <property type="component" value="Unassembled WGS sequence"/>
</dbReference>
<dbReference type="Pfam" id="PF04117">
    <property type="entry name" value="Mpv17_PMP22"/>
    <property type="match status" value="1"/>
</dbReference>
<accession>A0A0G4F6P0</accession>
<feature type="region of interest" description="Disordered" evidence="6">
    <location>
        <begin position="656"/>
        <end position="754"/>
    </location>
</feature>
<dbReference type="AlphaFoldDB" id="A0A0G4F6P0"/>
<reference evidence="8 9" key="1">
    <citation type="submission" date="2014-11" db="EMBL/GenBank/DDBJ databases">
        <authorList>
            <person name="Zhu J."/>
            <person name="Qi W."/>
            <person name="Song R."/>
        </authorList>
    </citation>
    <scope>NUCLEOTIDE SEQUENCE [LARGE SCALE GENOMIC DNA]</scope>
</reference>
<dbReference type="EMBL" id="CDMY01000384">
    <property type="protein sequence ID" value="CEM08092.1"/>
    <property type="molecule type" value="Genomic_DNA"/>
</dbReference>
<evidence type="ECO:0000256" key="4">
    <source>
        <dbReference type="ARBA" id="ARBA00022989"/>
    </source>
</evidence>
<dbReference type="OrthoDB" id="430207at2759"/>
<keyword evidence="7" id="KW-0732">Signal</keyword>
<comment type="similarity">
    <text evidence="2">Belongs to the peroxisomal membrane protein PXMP2/4 family.</text>
</comment>
<evidence type="ECO:0000313" key="8">
    <source>
        <dbReference type="EMBL" id="CEM08092.1"/>
    </source>
</evidence>
<protein>
    <submittedName>
        <fullName evidence="8">Uncharacterized protein</fullName>
    </submittedName>
</protein>
<comment type="subcellular location">
    <subcellularLocation>
        <location evidence="1">Membrane</location>
        <topology evidence="1">Multi-pass membrane protein</topology>
    </subcellularLocation>
</comment>
<keyword evidence="9" id="KW-1185">Reference proteome</keyword>
<dbReference type="InParanoid" id="A0A0G4F6P0"/>
<evidence type="ECO:0000256" key="3">
    <source>
        <dbReference type="ARBA" id="ARBA00022692"/>
    </source>
</evidence>
<evidence type="ECO:0000313" key="9">
    <source>
        <dbReference type="Proteomes" id="UP000041254"/>
    </source>
</evidence>
<feature type="compositionally biased region" description="Basic and acidic residues" evidence="6">
    <location>
        <begin position="745"/>
        <end position="754"/>
    </location>
</feature>
<sequence length="754" mass="80613">MNALSCIVALLPAASQAFLPPAQPPPLITRVSPSRLRTKPLAATKTASSQLLTDRVDGHIGTFLKGQGVDASLSDVLGGFAAGMEIAADCVAPSTASGTSPPQEDPADLSRCVDDVLKTALTESFAAGRGGCVMSTLSGPRPLTPCPSTSDEEGMSVAFHPLTLVQPSQPGGASFPAFASFVTVWPSACMKAACKDESKLEGCGLALLQPSGDGTSRPSLRVFLAAKGLPGVHEFVSSSDVPTMQRTGGQPDVLSAVQAIPRCSRPCFDKNGEPVSIRLHEPESLGSVVAGYLAQKAQEEPSAALIDEAASSAAPTASSAAEIARQLLQANFGPEGSFTVPTNGDGFNGTGVFVSGNMTKEEDVYDTMTRELLANDWRPMYNAEIDSLVNRVLLPDESALKAVGAVPAIEEPPPVLFKGLVATKREEERLVNLFFNLVFLTIMAVTTAQSFLRVDESIYRGWTTSEILMRAPLDNLNVYMRMLHDDPVVTKGLTSGVVYAIGDWTAQMNEGRGLAGIDRLRLFRSASAGLLLHGPLSHVWYHLNDLFFEAVLQWESYWPTTLGKIVTDRAVFAPFWNACYVLYLGILELDPLPVIWRAIKASAIPLVIAGLKFWPFVSLVTYGLVPTDLRVLWVGFVSIFWVTIISSQAQSAQKSQREATVTTAEPPAEATSPSARIDTPSDAPAPSPPSESPASRDDSSPSATHGRVTAEACVSEAAQRSLKWRKRTLRRRGAMTAPRAVSNIRTERPPGQRE</sequence>
<dbReference type="PANTHER" id="PTHR11266:SF121">
    <property type="entry name" value="OS09G0315000 PROTEIN"/>
    <property type="match status" value="1"/>
</dbReference>
<gene>
    <name evidence="8" type="ORF">Vbra_5729</name>
</gene>
<evidence type="ECO:0000256" key="5">
    <source>
        <dbReference type="ARBA" id="ARBA00023136"/>
    </source>
</evidence>
<keyword evidence="3" id="KW-0812">Transmembrane</keyword>
<evidence type="ECO:0000256" key="2">
    <source>
        <dbReference type="ARBA" id="ARBA00006824"/>
    </source>
</evidence>
<evidence type="ECO:0000256" key="7">
    <source>
        <dbReference type="SAM" id="SignalP"/>
    </source>
</evidence>
<proteinExistence type="inferred from homology"/>
<dbReference type="InterPro" id="IPR007248">
    <property type="entry name" value="Mpv17_PMP22"/>
</dbReference>
<evidence type="ECO:0000256" key="6">
    <source>
        <dbReference type="SAM" id="MobiDB-lite"/>
    </source>
</evidence>
<dbReference type="VEuPathDB" id="CryptoDB:Vbra_5729"/>
<feature type="compositionally biased region" description="Low complexity" evidence="6">
    <location>
        <begin position="656"/>
        <end position="682"/>
    </location>
</feature>
<feature type="compositionally biased region" description="Basic residues" evidence="6">
    <location>
        <begin position="722"/>
        <end position="733"/>
    </location>
</feature>
<feature type="chain" id="PRO_5005188836" evidence="7">
    <location>
        <begin position="18"/>
        <end position="754"/>
    </location>
</feature>
<dbReference type="GO" id="GO:0016020">
    <property type="term" value="C:membrane"/>
    <property type="evidence" value="ECO:0007669"/>
    <property type="project" value="UniProtKB-SubCell"/>
</dbReference>
<organism evidence="8 9">
    <name type="scientific">Vitrella brassicaformis (strain CCMP3155)</name>
    <dbReference type="NCBI Taxonomy" id="1169540"/>
    <lineage>
        <taxon>Eukaryota</taxon>
        <taxon>Sar</taxon>
        <taxon>Alveolata</taxon>
        <taxon>Colpodellida</taxon>
        <taxon>Vitrellaceae</taxon>
        <taxon>Vitrella</taxon>
    </lineage>
</organism>
<dbReference type="GO" id="GO:0005737">
    <property type="term" value="C:cytoplasm"/>
    <property type="evidence" value="ECO:0007669"/>
    <property type="project" value="TreeGrafter"/>
</dbReference>
<keyword evidence="4" id="KW-1133">Transmembrane helix</keyword>
<evidence type="ECO:0000256" key="1">
    <source>
        <dbReference type="ARBA" id="ARBA00004141"/>
    </source>
</evidence>
<feature type="signal peptide" evidence="7">
    <location>
        <begin position="1"/>
        <end position="17"/>
    </location>
</feature>
<name>A0A0G4F6P0_VITBC</name>